<name>A0ABZ2UQC0_9CYAN</name>
<gene>
    <name evidence="1" type="ORF">WJM97_19765</name>
</gene>
<sequence length="73" mass="8038">MTQSPNLDHPLLNQKAKSGADFSFTFSHNTFSDPDAINPFDNLIIFGDSLSDTGNIFQASGNTFPPSPPYFQR</sequence>
<organism evidence="1 2">
    <name type="scientific">Okeanomitos corallinicola TIOX110</name>
    <dbReference type="NCBI Taxonomy" id="3133117"/>
    <lineage>
        <taxon>Bacteria</taxon>
        <taxon>Bacillati</taxon>
        <taxon>Cyanobacteriota</taxon>
        <taxon>Cyanophyceae</taxon>
        <taxon>Nostocales</taxon>
        <taxon>Aphanizomenonaceae</taxon>
        <taxon>Okeanomitos</taxon>
    </lineage>
</organism>
<dbReference type="RefSeq" id="WP_353930485.1">
    <property type="nucleotide sequence ID" value="NZ_CP150886.1"/>
</dbReference>
<reference evidence="1 2" key="1">
    <citation type="submission" date="2024-04" db="EMBL/GenBank/DDBJ databases">
        <title>Okeanomitos corallinicola gen. &amp; sp. nov. (Nostocales, Cyanobacteria), a new toxic marine heterocyst-forming cyanobacterium from a coral reef.</title>
        <authorList>
            <person name="Li H."/>
            <person name="Li R."/>
            <person name="Kang J."/>
            <person name="Hii K.S."/>
            <person name="Mohamed H.F."/>
            <person name="Xu X."/>
            <person name="Luo Z."/>
        </authorList>
    </citation>
    <scope>NUCLEOTIDE SEQUENCE [LARGE SCALE GENOMIC DNA]</scope>
    <source>
        <strain evidence="1 2">TIOX110</strain>
    </source>
</reference>
<dbReference type="InterPro" id="IPR008265">
    <property type="entry name" value="Lipase_GDSL_AS"/>
</dbReference>
<evidence type="ECO:0000313" key="1">
    <source>
        <dbReference type="EMBL" id="WZB87573.1"/>
    </source>
</evidence>
<dbReference type="InterPro" id="IPR036514">
    <property type="entry name" value="SGNH_hydro_sf"/>
</dbReference>
<dbReference type="PROSITE" id="PS01098">
    <property type="entry name" value="LIPASE_GDSL_SER"/>
    <property type="match status" value="1"/>
</dbReference>
<dbReference type="Proteomes" id="UP001483337">
    <property type="component" value="Chromosome"/>
</dbReference>
<proteinExistence type="predicted"/>
<keyword evidence="2" id="KW-1185">Reference proteome</keyword>
<dbReference type="Gene3D" id="3.40.50.1110">
    <property type="entry name" value="SGNH hydrolase"/>
    <property type="match status" value="1"/>
</dbReference>
<accession>A0ABZ2UQC0</accession>
<evidence type="ECO:0000313" key="2">
    <source>
        <dbReference type="Proteomes" id="UP001483337"/>
    </source>
</evidence>
<protein>
    <submittedName>
        <fullName evidence="1">Uncharacterized protein</fullName>
    </submittedName>
</protein>
<dbReference type="EMBL" id="CP150886">
    <property type="protein sequence ID" value="WZB87573.1"/>
    <property type="molecule type" value="Genomic_DNA"/>
</dbReference>